<dbReference type="InParanoid" id="F4RJ00"/>
<keyword evidence="2" id="KW-1185">Reference proteome</keyword>
<dbReference type="RefSeq" id="XP_007409073.1">
    <property type="nucleotide sequence ID" value="XM_007409011.1"/>
</dbReference>
<name>F4RJ00_MELLP</name>
<reference evidence="2" key="1">
    <citation type="journal article" date="2011" name="Proc. Natl. Acad. Sci. U.S.A.">
        <title>Obligate biotrophy features unraveled by the genomic analysis of rust fungi.</title>
        <authorList>
            <person name="Duplessis S."/>
            <person name="Cuomo C.A."/>
            <person name="Lin Y.-C."/>
            <person name="Aerts A."/>
            <person name="Tisserant E."/>
            <person name="Veneault-Fourrey C."/>
            <person name="Joly D.L."/>
            <person name="Hacquard S."/>
            <person name="Amselem J."/>
            <person name="Cantarel B.L."/>
            <person name="Chiu R."/>
            <person name="Coutinho P.M."/>
            <person name="Feau N."/>
            <person name="Field M."/>
            <person name="Frey P."/>
            <person name="Gelhaye E."/>
            <person name="Goldberg J."/>
            <person name="Grabherr M.G."/>
            <person name="Kodira C.D."/>
            <person name="Kohler A."/>
            <person name="Kuees U."/>
            <person name="Lindquist E.A."/>
            <person name="Lucas S.M."/>
            <person name="Mago R."/>
            <person name="Mauceli E."/>
            <person name="Morin E."/>
            <person name="Murat C."/>
            <person name="Pangilinan J.L."/>
            <person name="Park R."/>
            <person name="Pearson M."/>
            <person name="Quesneville H."/>
            <person name="Rouhier N."/>
            <person name="Sakthikumar S."/>
            <person name="Salamov A.A."/>
            <person name="Schmutz J."/>
            <person name="Selles B."/>
            <person name="Shapiro H."/>
            <person name="Tanguay P."/>
            <person name="Tuskan G.A."/>
            <person name="Henrissat B."/>
            <person name="Van de Peer Y."/>
            <person name="Rouze P."/>
            <person name="Ellis J.G."/>
            <person name="Dodds P.N."/>
            <person name="Schein J.E."/>
            <person name="Zhong S."/>
            <person name="Hamelin R.C."/>
            <person name="Grigoriev I.V."/>
            <person name="Szabo L.J."/>
            <person name="Martin F."/>
        </authorList>
    </citation>
    <scope>NUCLEOTIDE SEQUENCE [LARGE SCALE GENOMIC DNA]</scope>
    <source>
        <strain evidence="2">98AG31 / pathotype 3-4-7</strain>
    </source>
</reference>
<evidence type="ECO:0000313" key="2">
    <source>
        <dbReference type="Proteomes" id="UP000001072"/>
    </source>
</evidence>
<dbReference type="AlphaFoldDB" id="F4RJ00"/>
<dbReference type="Proteomes" id="UP000001072">
    <property type="component" value="Unassembled WGS sequence"/>
</dbReference>
<accession>F4RJ00</accession>
<dbReference type="GeneID" id="18922687"/>
<proteinExistence type="predicted"/>
<gene>
    <name evidence="1" type="ORF">MELLADRAFT_105673</name>
</gene>
<dbReference type="VEuPathDB" id="FungiDB:MELLADRAFT_105673"/>
<organism evidence="2">
    <name type="scientific">Melampsora larici-populina (strain 98AG31 / pathotype 3-4-7)</name>
    <name type="common">Poplar leaf rust fungus</name>
    <dbReference type="NCBI Taxonomy" id="747676"/>
    <lineage>
        <taxon>Eukaryota</taxon>
        <taxon>Fungi</taxon>
        <taxon>Dikarya</taxon>
        <taxon>Basidiomycota</taxon>
        <taxon>Pucciniomycotina</taxon>
        <taxon>Pucciniomycetes</taxon>
        <taxon>Pucciniales</taxon>
        <taxon>Melampsoraceae</taxon>
        <taxon>Melampsora</taxon>
    </lineage>
</organism>
<sequence length="266" mass="29267">MQLNPETRFPLRFSSIFRLGHRLIDEQGGSGRFRYHNSHVFFRRTRFDHSGLLVASRRQGSSLRNEETYKLEGPVMPGLGGRTTLFEEATGRIRLEDVNIQPASLVNGVTTNGIGKIGQVADQGKRFVWLCIGIEILRLPMDLLDVNNVVGLRGNVVGYDVARGQWEIMACANQNHGRCKRCDWSGRDEVCGGAGGSGVWHRGVVAQGPAGVAKGTRVAKSGAREDAVAGTSVRRGVCCLPLYICSYFSWSQTVLLTCIKLNHMCM</sequence>
<protein>
    <submittedName>
        <fullName evidence="1">Uncharacterized protein</fullName>
    </submittedName>
</protein>
<dbReference type="HOGENOM" id="CLU_1046138_0_0_1"/>
<evidence type="ECO:0000313" key="1">
    <source>
        <dbReference type="EMBL" id="EGG07741.1"/>
    </source>
</evidence>
<dbReference type="KEGG" id="mlr:MELLADRAFT_105673"/>
<dbReference type="EMBL" id="GL883103">
    <property type="protein sequence ID" value="EGG07741.1"/>
    <property type="molecule type" value="Genomic_DNA"/>
</dbReference>